<feature type="domain" description="DUF4394" evidence="1">
    <location>
        <begin position="43"/>
        <end position="261"/>
    </location>
</feature>
<evidence type="ECO:0000259" key="1">
    <source>
        <dbReference type="Pfam" id="PF14339"/>
    </source>
</evidence>
<accession>A0ABZ2YX52</accession>
<reference evidence="2 3" key="1">
    <citation type="submission" date="2024-03" db="EMBL/GenBank/DDBJ databases">
        <title>Chitinophaga caseinilytica sp. nov., a casein hydrolysing bacterium isolated from forest soil.</title>
        <authorList>
            <person name="Lee D.S."/>
            <person name="Han D.M."/>
            <person name="Baek J.H."/>
            <person name="Choi D.G."/>
            <person name="Jeon J.H."/>
            <person name="Jeon C.O."/>
        </authorList>
    </citation>
    <scope>NUCLEOTIDE SEQUENCE [LARGE SCALE GENOMIC DNA]</scope>
    <source>
        <strain evidence="2 3">KACC 19118</strain>
    </source>
</reference>
<keyword evidence="3" id="KW-1185">Reference proteome</keyword>
<dbReference type="Pfam" id="PF14339">
    <property type="entry name" value="DUF4394"/>
    <property type="match status" value="1"/>
</dbReference>
<dbReference type="EMBL" id="CP150096">
    <property type="protein sequence ID" value="WZN44312.1"/>
    <property type="molecule type" value="Genomic_DNA"/>
</dbReference>
<sequence length="264" mass="28597">MKSTPLAASAVLFLLFSCSKSDKKRDPEPLKPNAWALTTDHKLLGFRIEEPGKIITNLAITGIPAGQTLVGLDIRPADGQLYASTHTRLYKINRETAATTLYSTNTYEFKLYSEELGIDFNPVSDYLRIVGNQDENVVIAPEDGHLVRADGVINPTVLTITASAYSNNFKGATSTTLYHITTSGTLVKQYEPPTGYVNGIGQLGITNLSVINGFDISGKDNRAYAALTTRADNVTKLYRINLATGEATDIATFPIHISGLALEL</sequence>
<dbReference type="InterPro" id="IPR025507">
    <property type="entry name" value="DUF4394"/>
</dbReference>
<protein>
    <submittedName>
        <fullName evidence="2">DUF4394 domain-containing protein</fullName>
    </submittedName>
</protein>
<gene>
    <name evidence="2" type="ORF">WJU22_15545</name>
</gene>
<organism evidence="2 3">
    <name type="scientific">Chitinophaga caseinilytica</name>
    <dbReference type="NCBI Taxonomy" id="2267521"/>
    <lineage>
        <taxon>Bacteria</taxon>
        <taxon>Pseudomonadati</taxon>
        <taxon>Bacteroidota</taxon>
        <taxon>Chitinophagia</taxon>
        <taxon>Chitinophagales</taxon>
        <taxon>Chitinophagaceae</taxon>
        <taxon>Chitinophaga</taxon>
    </lineage>
</organism>
<name>A0ABZ2YX52_9BACT</name>
<dbReference type="Proteomes" id="UP001449657">
    <property type="component" value="Chromosome"/>
</dbReference>
<evidence type="ECO:0000313" key="2">
    <source>
        <dbReference type="EMBL" id="WZN44312.1"/>
    </source>
</evidence>
<dbReference type="RefSeq" id="WP_341839101.1">
    <property type="nucleotide sequence ID" value="NZ_CP149792.1"/>
</dbReference>
<dbReference type="PROSITE" id="PS51257">
    <property type="entry name" value="PROKAR_LIPOPROTEIN"/>
    <property type="match status" value="1"/>
</dbReference>
<evidence type="ECO:0000313" key="3">
    <source>
        <dbReference type="Proteomes" id="UP001449657"/>
    </source>
</evidence>
<dbReference type="SUPFAM" id="SSF63825">
    <property type="entry name" value="YWTD domain"/>
    <property type="match status" value="1"/>
</dbReference>
<proteinExistence type="predicted"/>